<dbReference type="RefSeq" id="WP_134459500.1">
    <property type="nucleotide sequence ID" value="NZ_JBHMFL010000121.1"/>
</dbReference>
<evidence type="ECO:0000313" key="2">
    <source>
        <dbReference type="Proteomes" id="UP000297385"/>
    </source>
</evidence>
<gene>
    <name evidence="1" type="ORF">E2553_20840</name>
</gene>
<comment type="caution">
    <text evidence="1">The sequence shown here is derived from an EMBL/GenBank/DDBJ whole genome shotgun (WGS) entry which is preliminary data.</text>
</comment>
<protein>
    <submittedName>
        <fullName evidence="1">DUF934 domain-containing protein</fullName>
    </submittedName>
</protein>
<dbReference type="PIRSF" id="PIRSF030820">
    <property type="entry name" value="UCP030820"/>
    <property type="match status" value="1"/>
</dbReference>
<dbReference type="Proteomes" id="UP000297385">
    <property type="component" value="Unassembled WGS sequence"/>
</dbReference>
<dbReference type="EMBL" id="SNVI01000002">
    <property type="protein sequence ID" value="TFE39307.1"/>
    <property type="molecule type" value="Genomic_DNA"/>
</dbReference>
<sequence length="141" mass="15626">MNGSTRIRLLTLAEHASDVSDASQQVVFLTNDADPAEQKELIATAARVELHFPNFTDGRAYSQAYLLRRRLGFKGDLRATGDVLVDQLVQMERTGFSSAVLKDGIDPEDAQRQLDRFPAFYQGDVIHDAPFARSEVGNEDA</sequence>
<reference evidence="1 2" key="1">
    <citation type="submission" date="2019-03" db="EMBL/GenBank/DDBJ databases">
        <title>Complete Genome Sequence of Paraburkholderia dipogonis ICMP 19430T, a Nitrogen-fixing Symbiont of the South African Invasive Legume Dipogon lignosus in New Zealand.</title>
        <authorList>
            <person name="De Meyer S.E."/>
        </authorList>
    </citation>
    <scope>NUCLEOTIDE SEQUENCE [LARGE SCALE GENOMIC DNA]</scope>
    <source>
        <strain evidence="1 2">ICMP 19430</strain>
    </source>
</reference>
<name>A0A4Y8MP88_9BURK</name>
<dbReference type="Pfam" id="PF06073">
    <property type="entry name" value="DUF934"/>
    <property type="match status" value="1"/>
</dbReference>
<dbReference type="InterPro" id="IPR008318">
    <property type="entry name" value="UCP030820"/>
</dbReference>
<organism evidence="1 2">
    <name type="scientific">Paraburkholderia dipogonis</name>
    <dbReference type="NCBI Taxonomy" id="1211383"/>
    <lineage>
        <taxon>Bacteria</taxon>
        <taxon>Pseudomonadati</taxon>
        <taxon>Pseudomonadota</taxon>
        <taxon>Betaproteobacteria</taxon>
        <taxon>Burkholderiales</taxon>
        <taxon>Burkholderiaceae</taxon>
        <taxon>Paraburkholderia</taxon>
    </lineage>
</organism>
<dbReference type="AlphaFoldDB" id="A0A4Y8MP88"/>
<proteinExistence type="predicted"/>
<evidence type="ECO:0000313" key="1">
    <source>
        <dbReference type="EMBL" id="TFE39307.1"/>
    </source>
</evidence>
<accession>A0A4Y8MP88</accession>
<dbReference type="GeneID" id="97304482"/>